<dbReference type="PROSITE" id="PS50076">
    <property type="entry name" value="DNAJ_2"/>
    <property type="match status" value="1"/>
</dbReference>
<dbReference type="STRING" id="695850.A0A067CWF2"/>
<feature type="domain" description="J" evidence="1">
    <location>
        <begin position="8"/>
        <end position="73"/>
    </location>
</feature>
<proteinExistence type="predicted"/>
<reference evidence="2 3" key="1">
    <citation type="journal article" date="2013" name="PLoS Genet.">
        <title>Distinctive expansion of potential virulence genes in the genome of the oomycete fish pathogen Saprolegnia parasitica.</title>
        <authorList>
            <person name="Jiang R.H."/>
            <person name="de Bruijn I."/>
            <person name="Haas B.J."/>
            <person name="Belmonte R."/>
            <person name="Lobach L."/>
            <person name="Christie J."/>
            <person name="van den Ackerveken G."/>
            <person name="Bottin A."/>
            <person name="Bulone V."/>
            <person name="Diaz-Moreno S.M."/>
            <person name="Dumas B."/>
            <person name="Fan L."/>
            <person name="Gaulin E."/>
            <person name="Govers F."/>
            <person name="Grenville-Briggs L.J."/>
            <person name="Horner N.R."/>
            <person name="Levin J.Z."/>
            <person name="Mammella M."/>
            <person name="Meijer H.J."/>
            <person name="Morris P."/>
            <person name="Nusbaum C."/>
            <person name="Oome S."/>
            <person name="Phillips A.J."/>
            <person name="van Rooyen D."/>
            <person name="Rzeszutek E."/>
            <person name="Saraiva M."/>
            <person name="Secombes C.J."/>
            <person name="Seidl M.F."/>
            <person name="Snel B."/>
            <person name="Stassen J.H."/>
            <person name="Sykes S."/>
            <person name="Tripathy S."/>
            <person name="van den Berg H."/>
            <person name="Vega-Arreguin J.C."/>
            <person name="Wawra S."/>
            <person name="Young S.K."/>
            <person name="Zeng Q."/>
            <person name="Dieguez-Uribeondo J."/>
            <person name="Russ C."/>
            <person name="Tyler B.M."/>
            <person name="van West P."/>
        </authorList>
    </citation>
    <scope>NUCLEOTIDE SEQUENCE [LARGE SCALE GENOMIC DNA]</scope>
    <source>
        <strain evidence="2 3">CBS 223.65</strain>
    </source>
</reference>
<dbReference type="InterPro" id="IPR001623">
    <property type="entry name" value="DnaJ_domain"/>
</dbReference>
<dbReference type="Proteomes" id="UP000030745">
    <property type="component" value="Unassembled WGS sequence"/>
</dbReference>
<dbReference type="PROSITE" id="PS00636">
    <property type="entry name" value="DNAJ_1"/>
    <property type="match status" value="1"/>
</dbReference>
<dbReference type="VEuPathDB" id="FungiDB:SPRG_01098"/>
<dbReference type="SMART" id="SM00271">
    <property type="entry name" value="DnaJ"/>
    <property type="match status" value="1"/>
</dbReference>
<dbReference type="OMA" id="VAIICKS"/>
<dbReference type="InterPro" id="IPR052812">
    <property type="entry name" value="Plant_DnaJ_domain"/>
</dbReference>
<dbReference type="OrthoDB" id="10250354at2759"/>
<dbReference type="PANTHER" id="PTHR44272:SF3">
    <property type="entry name" value="J DOMAIN-CONTAINING PROTEIN"/>
    <property type="match status" value="1"/>
</dbReference>
<dbReference type="GeneID" id="24123708"/>
<gene>
    <name evidence="2" type="ORF">SPRG_01098</name>
</gene>
<keyword evidence="3" id="KW-1185">Reference proteome</keyword>
<dbReference type="EMBL" id="KK583190">
    <property type="protein sequence ID" value="KDO35034.1"/>
    <property type="molecule type" value="Genomic_DNA"/>
</dbReference>
<dbReference type="CDD" id="cd06257">
    <property type="entry name" value="DnaJ"/>
    <property type="match status" value="1"/>
</dbReference>
<protein>
    <recommendedName>
        <fullName evidence="1">J domain-containing protein</fullName>
    </recommendedName>
</protein>
<sequence>MAAPISEDLYELLEVERSASEAEIRSSYRKLALKYHPDRNHGTPGAEEHFKKLATAYAVLSDAKQRRVYDVSSKDGNPDAALAAFQGLQPIDVNEMNSLGRMLGALCSKMGIPLPTQISASVLAAAHDAAKGIGIVKDLAMGLEASGRVEKQEAHFFRLTIGDVPPTGIVISCRAAPKSKFKLILFDSDGGVRHVQECGPRSKYTSADIFMTSMEFMDMNESWKFLTEQEKALPEVFSSLTTLELLQTPHLSAGSHLFAVYGDNWLSALNYTVQGTVIQAAGATNIQLTEAEMLHLRKDIDSFQAEFVAAQKAYEAVVAKANDYDVRTKELLQARRCAYETFFQECAEPYKSMQPARERRDSAPSAFHNIWSRFTEPKEPPKRNEF</sequence>
<evidence type="ECO:0000313" key="2">
    <source>
        <dbReference type="EMBL" id="KDO35034.1"/>
    </source>
</evidence>
<dbReference type="PRINTS" id="PR00625">
    <property type="entry name" value="JDOMAIN"/>
</dbReference>
<dbReference type="AlphaFoldDB" id="A0A067CWF2"/>
<dbReference type="InterPro" id="IPR036869">
    <property type="entry name" value="J_dom_sf"/>
</dbReference>
<organism evidence="2 3">
    <name type="scientific">Saprolegnia parasitica (strain CBS 223.65)</name>
    <dbReference type="NCBI Taxonomy" id="695850"/>
    <lineage>
        <taxon>Eukaryota</taxon>
        <taxon>Sar</taxon>
        <taxon>Stramenopiles</taxon>
        <taxon>Oomycota</taxon>
        <taxon>Saprolegniomycetes</taxon>
        <taxon>Saprolegniales</taxon>
        <taxon>Saprolegniaceae</taxon>
        <taxon>Saprolegnia</taxon>
    </lineage>
</organism>
<dbReference type="Pfam" id="PF00226">
    <property type="entry name" value="DnaJ"/>
    <property type="match status" value="1"/>
</dbReference>
<dbReference type="KEGG" id="spar:SPRG_01098"/>
<dbReference type="SUPFAM" id="SSF46565">
    <property type="entry name" value="Chaperone J-domain"/>
    <property type="match status" value="1"/>
</dbReference>
<dbReference type="PANTHER" id="PTHR44272">
    <property type="entry name" value="DNAJ DOMAIN (PROKARYOTIC HEAT SHOCK PROTEIN)"/>
    <property type="match status" value="1"/>
</dbReference>
<name>A0A067CWF2_SAPPC</name>
<accession>A0A067CWF2</accession>
<evidence type="ECO:0000313" key="3">
    <source>
        <dbReference type="Proteomes" id="UP000030745"/>
    </source>
</evidence>
<dbReference type="RefSeq" id="XP_012194687.1">
    <property type="nucleotide sequence ID" value="XM_012339297.1"/>
</dbReference>
<dbReference type="Gene3D" id="1.10.287.110">
    <property type="entry name" value="DnaJ domain"/>
    <property type="match status" value="1"/>
</dbReference>
<dbReference type="InterPro" id="IPR018253">
    <property type="entry name" value="DnaJ_domain_CS"/>
</dbReference>
<evidence type="ECO:0000259" key="1">
    <source>
        <dbReference type="PROSITE" id="PS50076"/>
    </source>
</evidence>